<sequence length="110" mass="12124">MQLRALSLAAALVLPATAVFADCDSILVADTCVAPVNTIATEAVLEEPVYEVGDTLPIYDYNILINPEYYGLPVVNGHWRYYRVNGDIFRVHAGTAEILERVTEQSALLR</sequence>
<feature type="chain" id="PRO_5046558591" evidence="1">
    <location>
        <begin position="22"/>
        <end position="110"/>
    </location>
</feature>
<proteinExistence type="predicted"/>
<evidence type="ECO:0000313" key="2">
    <source>
        <dbReference type="EMBL" id="MFD1912478.1"/>
    </source>
</evidence>
<dbReference type="EMBL" id="JBHUGH010000006">
    <property type="protein sequence ID" value="MFD1912478.1"/>
    <property type="molecule type" value="Genomic_DNA"/>
</dbReference>
<gene>
    <name evidence="2" type="ORF">ACFSGJ_09645</name>
</gene>
<feature type="signal peptide" evidence="1">
    <location>
        <begin position="1"/>
        <end position="21"/>
    </location>
</feature>
<evidence type="ECO:0000313" key="3">
    <source>
        <dbReference type="Proteomes" id="UP001597353"/>
    </source>
</evidence>
<protein>
    <submittedName>
        <fullName evidence="2">Uncharacterized protein</fullName>
    </submittedName>
</protein>
<keyword evidence="3" id="KW-1185">Reference proteome</keyword>
<keyword evidence="1" id="KW-0732">Signal</keyword>
<comment type="caution">
    <text evidence="2">The sequence shown here is derived from an EMBL/GenBank/DDBJ whole genome shotgun (WGS) entry which is preliminary data.</text>
</comment>
<accession>A0ABW4S566</accession>
<organism evidence="2 3">
    <name type="scientific">Halodurantibacterium flavum</name>
    <dbReference type="NCBI Taxonomy" id="1382802"/>
    <lineage>
        <taxon>Bacteria</taxon>
        <taxon>Pseudomonadati</taxon>
        <taxon>Pseudomonadota</taxon>
        <taxon>Alphaproteobacteria</taxon>
        <taxon>Rhodobacterales</taxon>
        <taxon>Paracoccaceae</taxon>
        <taxon>Halodurantibacterium</taxon>
    </lineage>
</organism>
<reference evidence="3" key="1">
    <citation type="journal article" date="2019" name="Int. J. Syst. Evol. Microbiol.">
        <title>The Global Catalogue of Microorganisms (GCM) 10K type strain sequencing project: providing services to taxonomists for standard genome sequencing and annotation.</title>
        <authorList>
            <consortium name="The Broad Institute Genomics Platform"/>
            <consortium name="The Broad Institute Genome Sequencing Center for Infectious Disease"/>
            <person name="Wu L."/>
            <person name="Ma J."/>
        </authorList>
    </citation>
    <scope>NUCLEOTIDE SEQUENCE [LARGE SCALE GENOMIC DNA]</scope>
    <source>
        <strain evidence="3">CGMCC 4.7242</strain>
    </source>
</reference>
<dbReference type="RefSeq" id="WP_390261114.1">
    <property type="nucleotide sequence ID" value="NZ_JBHUGH010000006.1"/>
</dbReference>
<dbReference type="Proteomes" id="UP001597353">
    <property type="component" value="Unassembled WGS sequence"/>
</dbReference>
<evidence type="ECO:0000256" key="1">
    <source>
        <dbReference type="SAM" id="SignalP"/>
    </source>
</evidence>
<name>A0ABW4S566_9RHOB</name>